<keyword evidence="2" id="KW-1185">Reference proteome</keyword>
<dbReference type="EMBL" id="BMAT01005504">
    <property type="protein sequence ID" value="GFR94452.1"/>
    <property type="molecule type" value="Genomic_DNA"/>
</dbReference>
<comment type="caution">
    <text evidence="1">The sequence shown here is derived from an EMBL/GenBank/DDBJ whole genome shotgun (WGS) entry which is preliminary data.</text>
</comment>
<accession>A0AAV4H892</accession>
<evidence type="ECO:0000313" key="2">
    <source>
        <dbReference type="Proteomes" id="UP000762676"/>
    </source>
</evidence>
<dbReference type="GO" id="GO:0005840">
    <property type="term" value="C:ribosome"/>
    <property type="evidence" value="ECO:0007669"/>
    <property type="project" value="UniProtKB-KW"/>
</dbReference>
<name>A0AAV4H892_9GAST</name>
<keyword evidence="1" id="KW-0689">Ribosomal protein</keyword>
<dbReference type="Proteomes" id="UP000762676">
    <property type="component" value="Unassembled WGS sequence"/>
</dbReference>
<protein>
    <submittedName>
        <fullName evidence="1">30S ribosomal protein S7P</fullName>
    </submittedName>
</protein>
<keyword evidence="1" id="KW-0687">Ribonucleoprotein</keyword>
<evidence type="ECO:0000313" key="1">
    <source>
        <dbReference type="EMBL" id="GFR94452.1"/>
    </source>
</evidence>
<proteinExistence type="predicted"/>
<organism evidence="1 2">
    <name type="scientific">Elysia marginata</name>
    <dbReference type="NCBI Taxonomy" id="1093978"/>
    <lineage>
        <taxon>Eukaryota</taxon>
        <taxon>Metazoa</taxon>
        <taxon>Spiralia</taxon>
        <taxon>Lophotrochozoa</taxon>
        <taxon>Mollusca</taxon>
        <taxon>Gastropoda</taxon>
        <taxon>Heterobranchia</taxon>
        <taxon>Euthyneura</taxon>
        <taxon>Panpulmonata</taxon>
        <taxon>Sacoglossa</taxon>
        <taxon>Placobranchoidea</taxon>
        <taxon>Plakobranchidae</taxon>
        <taxon>Elysia</taxon>
    </lineage>
</organism>
<sequence length="107" mass="12465">MATPSGIRPPHPLNLKKSPIEGWKLFKQSWENYVVITDILKKDNKYQKAMFLHCIGPDDLKVYNTFNLAEDETTKLQDIIAKFENFIIGETNETYERCKFQSEKPIA</sequence>
<gene>
    <name evidence="1" type="ORF">ElyMa_002668300</name>
</gene>
<reference evidence="1 2" key="1">
    <citation type="journal article" date="2021" name="Elife">
        <title>Chloroplast acquisition without the gene transfer in kleptoplastic sea slugs, Plakobranchus ocellatus.</title>
        <authorList>
            <person name="Maeda T."/>
            <person name="Takahashi S."/>
            <person name="Yoshida T."/>
            <person name="Shimamura S."/>
            <person name="Takaki Y."/>
            <person name="Nagai Y."/>
            <person name="Toyoda A."/>
            <person name="Suzuki Y."/>
            <person name="Arimoto A."/>
            <person name="Ishii H."/>
            <person name="Satoh N."/>
            <person name="Nishiyama T."/>
            <person name="Hasebe M."/>
            <person name="Maruyama T."/>
            <person name="Minagawa J."/>
            <person name="Obokata J."/>
            <person name="Shigenobu S."/>
        </authorList>
    </citation>
    <scope>NUCLEOTIDE SEQUENCE [LARGE SCALE GENOMIC DNA]</scope>
</reference>
<dbReference type="AlphaFoldDB" id="A0AAV4H892"/>